<sequence length="993" mass="114085">MSAARAALDTAQSPSSRHSQSSKARSPEARSPHLLPPIYNGTATSSAGHKLPVCPPAQDGGWSRFHSDCRQKHSMYLDWTAVRTDTKTGNIPKREKAKSMTSFKDAEEQEVADYLENNKDFLEAYILERVPAEVLEKLLHKKLKKTFVKPLTLNHTPVLHCRKPDACKKEMFTDLVRVVQEQPSEHAVLCRLAQHMSRALGADAHRLYKLYPDHTTFVQFFVQSQDDVRSLIRAYTEQVRLVLEVAKAGACRRVSRVENPRIFPQTPVALFRSLGKNVKQANHVMYQPILTKTGKTAYVLEMWRVKDRFKDVDEEISSNFLVLGSVALHYCNLYLDKKRERNMSDFLLDVVKAIFEEMDSLEKLIKRILQFAQRLVRADRASLFLVDYRNSELVSTVFDLKYETGQDRDMEKKEIRMPINRGIAGHVALSGKTMNIPDAYSDHRFNKEVDEATGYKTTSILCMPIKVRGRVIGVVQMVNKRNGDPFDREDEEYFELFSTFFGLSLHQAMLYDTIRMKEQKYRVALEVLSYHNTCRDNEVLAMLADKEPISINLNDYYLNPYKLSEFEKCKSVIKMFSDLFGLANFDIVTLTRFVLTVKKNYRTVPYHNFDHGWTVAHTMHVILENDEQKRFNCKMRLALFVACLCHDLDHRGYTNQYMSETASPLAAMYTTSTLEHHHFNITVTILQQDGHNIFSHISSEDYKEILGYIKHSILATDLAAFFPNLAKINQLHEGDTPQFDWEIQTHMELAMAISMTAADLSASAKPWCIQIKTVNVIFEEFYDQGDKERAAGREPIPMMDRNKPEEQPSSQVGFLSQICIPCYSMLCHILPHTRPMYVMALINLDRWKDRADNINKPTLDFSPIMTDFENSENTRAGHENEERIKPETTREGIKPKLKIRSELSPVTEVVHDSLIWEDDDDAEVALTEGNQLHAGGIWKDIDGNDWIDEWINEEGVVVQGRDVKPIVDNDNRKKDDAAMEVTSKPSVVRQLFS</sequence>
<dbReference type="InterPro" id="IPR023088">
    <property type="entry name" value="PDEase"/>
</dbReference>
<evidence type="ECO:0000256" key="9">
    <source>
        <dbReference type="SAM" id="MobiDB-lite"/>
    </source>
</evidence>
<dbReference type="InterPro" id="IPR029016">
    <property type="entry name" value="GAF-like_dom_sf"/>
</dbReference>
<dbReference type="InterPro" id="IPR003607">
    <property type="entry name" value="HD/PDEase_dom"/>
</dbReference>
<name>A0A2W1C0U8_HELAM</name>
<feature type="binding site" evidence="6">
    <location>
        <begin position="607"/>
        <end position="611"/>
    </location>
    <ligand>
        <name>AMP</name>
        <dbReference type="ChEBI" id="CHEBI:456215"/>
    </ligand>
</feature>
<keyword evidence="3 7" id="KW-0479">Metal-binding</keyword>
<dbReference type="Pfam" id="PF01590">
    <property type="entry name" value="GAF"/>
    <property type="match status" value="1"/>
</dbReference>
<evidence type="ECO:0000256" key="2">
    <source>
        <dbReference type="ARBA" id="ARBA00022535"/>
    </source>
</evidence>
<dbReference type="Proteomes" id="UP000249218">
    <property type="component" value="Unassembled WGS sequence"/>
</dbReference>
<feature type="binding site" evidence="7">
    <location>
        <position position="647"/>
    </location>
    <ligand>
        <name>Zn(2+)</name>
        <dbReference type="ChEBI" id="CHEBI:29105"/>
        <label>1</label>
    </ligand>
</feature>
<feature type="domain" description="PDEase" evidence="10">
    <location>
        <begin position="531"/>
        <end position="854"/>
    </location>
</feature>
<evidence type="ECO:0000256" key="1">
    <source>
        <dbReference type="ARBA" id="ARBA00007648"/>
    </source>
</evidence>
<dbReference type="EC" id="3.1.4.-" evidence="8"/>
<organism evidence="11 12">
    <name type="scientific">Helicoverpa armigera</name>
    <name type="common">Cotton bollworm</name>
    <name type="synonym">Heliothis armigera</name>
    <dbReference type="NCBI Taxonomy" id="29058"/>
    <lineage>
        <taxon>Eukaryota</taxon>
        <taxon>Metazoa</taxon>
        <taxon>Ecdysozoa</taxon>
        <taxon>Arthropoda</taxon>
        <taxon>Hexapoda</taxon>
        <taxon>Insecta</taxon>
        <taxon>Pterygota</taxon>
        <taxon>Neoptera</taxon>
        <taxon>Endopterygota</taxon>
        <taxon>Lepidoptera</taxon>
        <taxon>Glossata</taxon>
        <taxon>Ditrysia</taxon>
        <taxon>Noctuoidea</taxon>
        <taxon>Noctuidae</taxon>
        <taxon>Heliothinae</taxon>
        <taxon>Helicoverpa</taxon>
    </lineage>
</organism>
<evidence type="ECO:0000313" key="11">
    <source>
        <dbReference type="EMBL" id="PZC77693.1"/>
    </source>
</evidence>
<dbReference type="Gene3D" id="1.10.1300.10">
    <property type="entry name" value="3'5'-cyclic nucleotide phosphodiesterase, catalytic domain"/>
    <property type="match status" value="1"/>
</dbReference>
<feature type="compositionally biased region" description="Low complexity" evidence="9">
    <location>
        <begin position="11"/>
        <end position="24"/>
    </location>
</feature>
<dbReference type="CDD" id="cd00077">
    <property type="entry name" value="HDc"/>
    <property type="match status" value="1"/>
</dbReference>
<gene>
    <name evidence="11" type="primary">HaOG203060</name>
    <name evidence="11" type="ORF">B5X24_HaOG203060</name>
</gene>
<dbReference type="GO" id="GO:0046872">
    <property type="term" value="F:metal ion binding"/>
    <property type="evidence" value="ECO:0007669"/>
    <property type="project" value="UniProtKB-KW"/>
</dbReference>
<feature type="binding site" evidence="6">
    <location>
        <position position="811"/>
    </location>
    <ligand>
        <name>AMP</name>
        <dbReference type="ChEBI" id="CHEBI:456215"/>
    </ligand>
</feature>
<dbReference type="AlphaFoldDB" id="A0A2W1C0U8"/>
<keyword evidence="4 8" id="KW-0378">Hydrolase</keyword>
<dbReference type="PROSITE" id="PS51845">
    <property type="entry name" value="PDEASE_I_2"/>
    <property type="match status" value="1"/>
</dbReference>
<dbReference type="PRINTS" id="PR00387">
    <property type="entry name" value="PDIESTERASE1"/>
</dbReference>
<dbReference type="PROSITE" id="PS00126">
    <property type="entry name" value="PDEASE_I_1"/>
    <property type="match status" value="1"/>
</dbReference>
<dbReference type="GO" id="GO:0007165">
    <property type="term" value="P:signal transduction"/>
    <property type="evidence" value="ECO:0007669"/>
    <property type="project" value="InterPro"/>
</dbReference>
<dbReference type="EMBL" id="KZ149922">
    <property type="protein sequence ID" value="PZC77693.1"/>
    <property type="molecule type" value="Genomic_DNA"/>
</dbReference>
<evidence type="ECO:0000259" key="10">
    <source>
        <dbReference type="PROSITE" id="PS51845"/>
    </source>
</evidence>
<keyword evidence="12" id="KW-1185">Reference proteome</keyword>
<proteinExistence type="inferred from homology"/>
<feature type="binding site" evidence="7">
    <location>
        <position position="647"/>
    </location>
    <ligand>
        <name>Zn(2+)</name>
        <dbReference type="ChEBI" id="CHEBI:29105"/>
        <label>2</label>
    </ligand>
</feature>
<dbReference type="InterPro" id="IPR023174">
    <property type="entry name" value="PDEase_CS"/>
</dbReference>
<feature type="region of interest" description="Disordered" evidence="9">
    <location>
        <begin position="1"/>
        <end position="52"/>
    </location>
</feature>
<dbReference type="SUPFAM" id="SSF109604">
    <property type="entry name" value="HD-domain/PDEase-like"/>
    <property type="match status" value="1"/>
</dbReference>
<evidence type="ECO:0000256" key="4">
    <source>
        <dbReference type="ARBA" id="ARBA00022801"/>
    </source>
</evidence>
<protein>
    <recommendedName>
        <fullName evidence="8">Phosphodiesterase</fullName>
        <ecNumber evidence="8">3.1.4.-</ecNumber>
    </recommendedName>
</protein>
<dbReference type="InterPro" id="IPR003018">
    <property type="entry name" value="GAF"/>
</dbReference>
<evidence type="ECO:0000256" key="5">
    <source>
        <dbReference type="PIRSR" id="PIRSR623088-1"/>
    </source>
</evidence>
<dbReference type="FunFam" id="1.10.1300.10:FF:000003">
    <property type="entry name" value="Phosphodiesterase"/>
    <property type="match status" value="1"/>
</dbReference>
<evidence type="ECO:0000256" key="7">
    <source>
        <dbReference type="PIRSR" id="PIRSR623088-3"/>
    </source>
</evidence>
<feature type="binding site" evidence="6">
    <location>
        <position position="647"/>
    </location>
    <ligand>
        <name>AMP</name>
        <dbReference type="ChEBI" id="CHEBI:456215"/>
    </ligand>
</feature>
<dbReference type="Pfam" id="PF00233">
    <property type="entry name" value="PDEase_I"/>
    <property type="match status" value="1"/>
</dbReference>
<feature type="active site" description="Proton donor" evidence="5">
    <location>
        <position position="607"/>
    </location>
</feature>
<keyword evidence="2" id="KW-0140">cGMP</keyword>
<evidence type="ECO:0000256" key="3">
    <source>
        <dbReference type="ARBA" id="ARBA00022723"/>
    </source>
</evidence>
<feature type="binding site" evidence="7">
    <location>
        <position position="646"/>
    </location>
    <ligand>
        <name>Zn(2+)</name>
        <dbReference type="ChEBI" id="CHEBI:29105"/>
        <label>1</label>
    </ligand>
</feature>
<dbReference type="SMART" id="SM00065">
    <property type="entry name" value="GAF"/>
    <property type="match status" value="1"/>
</dbReference>
<dbReference type="GO" id="GO:0004114">
    <property type="term" value="F:3',5'-cyclic-nucleotide phosphodiesterase activity"/>
    <property type="evidence" value="ECO:0007669"/>
    <property type="project" value="InterPro"/>
</dbReference>
<dbReference type="Gene3D" id="3.30.450.40">
    <property type="match status" value="1"/>
</dbReference>
<dbReference type="InterPro" id="IPR002073">
    <property type="entry name" value="PDEase_catalytic_dom"/>
</dbReference>
<reference evidence="11 12" key="1">
    <citation type="journal article" date="2017" name="BMC Biol.">
        <title>Genomic innovations, transcriptional plasticity and gene loss underlying the evolution and divergence of two highly polyphagous and invasive Helicoverpa pest species.</title>
        <authorList>
            <person name="Pearce S.L."/>
            <person name="Clarke D.F."/>
            <person name="East P.D."/>
            <person name="Elfekih S."/>
            <person name="Gordon K.H."/>
            <person name="Jermiin L.S."/>
            <person name="McGaughran A."/>
            <person name="Oakeshott J.G."/>
            <person name="Papanikolaou A."/>
            <person name="Perera O.P."/>
            <person name="Rane R.V."/>
            <person name="Richards S."/>
            <person name="Tay W.T."/>
            <person name="Walsh T.K."/>
            <person name="Anderson A."/>
            <person name="Anderson C.J."/>
            <person name="Asgari S."/>
            <person name="Board P.G."/>
            <person name="Bretschneider A."/>
            <person name="Campbell P.M."/>
            <person name="Chertemps T."/>
            <person name="Christeller J.T."/>
            <person name="Coppin C.W."/>
            <person name="Downes S.J."/>
            <person name="Duan G."/>
            <person name="Farnsworth C.A."/>
            <person name="Good R.T."/>
            <person name="Han L.B."/>
            <person name="Han Y.C."/>
            <person name="Hatje K."/>
            <person name="Horne I."/>
            <person name="Huang Y.P."/>
            <person name="Hughes D.S."/>
            <person name="Jacquin-Joly E."/>
            <person name="James W."/>
            <person name="Jhangiani S."/>
            <person name="Kollmar M."/>
            <person name="Kuwar S.S."/>
            <person name="Li S."/>
            <person name="Liu N.Y."/>
            <person name="Maibeche M.T."/>
            <person name="Miller J.R."/>
            <person name="Montagne N."/>
            <person name="Perry T."/>
            <person name="Qu J."/>
            <person name="Song S.V."/>
            <person name="Sutton G.G."/>
            <person name="Vogel H."/>
            <person name="Walenz B.P."/>
            <person name="Xu W."/>
            <person name="Zhang H.J."/>
            <person name="Zou Z."/>
            <person name="Batterham P."/>
            <person name="Edwards O.R."/>
            <person name="Feyereisen R."/>
            <person name="Gibbs R.A."/>
            <person name="Heckel D.G."/>
            <person name="McGrath A."/>
            <person name="Robin C."/>
            <person name="Scherer S.E."/>
            <person name="Worley K.C."/>
            <person name="Wu Y.D."/>
        </authorList>
    </citation>
    <scope>NUCLEOTIDE SEQUENCE [LARGE SCALE GENOMIC DNA]</scope>
    <source>
        <strain evidence="11">Harm_GR_Male_#8</strain>
        <tissue evidence="11">Whole organism</tissue>
    </source>
</reference>
<dbReference type="FunFam" id="3.30.450.40:FF:000005">
    <property type="entry name" value="Phosphodiesterase"/>
    <property type="match status" value="1"/>
</dbReference>
<accession>A0A2W1C0U8</accession>
<dbReference type="OrthoDB" id="295473at2759"/>
<feature type="binding site" evidence="7">
    <location>
        <position position="759"/>
    </location>
    <ligand>
        <name>Zn(2+)</name>
        <dbReference type="ChEBI" id="CHEBI:29105"/>
        <label>1</label>
    </ligand>
</feature>
<evidence type="ECO:0000256" key="8">
    <source>
        <dbReference type="RuleBase" id="RU363067"/>
    </source>
</evidence>
<evidence type="ECO:0000313" key="12">
    <source>
        <dbReference type="Proteomes" id="UP000249218"/>
    </source>
</evidence>
<comment type="cofactor">
    <cofactor evidence="8">
        <name>a divalent metal cation</name>
        <dbReference type="ChEBI" id="CHEBI:60240"/>
    </cofactor>
    <text evidence="8">Binds 2 divalent metal cations per subunit. Site 1 may preferentially bind zinc ions, while site 2 has a preference for magnesium and/or manganese ions.</text>
</comment>
<feature type="binding site" evidence="6">
    <location>
        <position position="759"/>
    </location>
    <ligand>
        <name>AMP</name>
        <dbReference type="ChEBI" id="CHEBI:456215"/>
    </ligand>
</feature>
<feature type="binding site" evidence="7">
    <location>
        <position position="611"/>
    </location>
    <ligand>
        <name>Zn(2+)</name>
        <dbReference type="ChEBI" id="CHEBI:29105"/>
        <label>1</label>
    </ligand>
</feature>
<dbReference type="SMART" id="SM00471">
    <property type="entry name" value="HDc"/>
    <property type="match status" value="1"/>
</dbReference>
<evidence type="ECO:0000256" key="6">
    <source>
        <dbReference type="PIRSR" id="PIRSR623088-2"/>
    </source>
</evidence>
<dbReference type="InterPro" id="IPR036971">
    <property type="entry name" value="PDEase_catalytic_dom_sf"/>
</dbReference>
<comment type="similarity">
    <text evidence="1 8">Belongs to the cyclic nucleotide phosphodiesterase family.</text>
</comment>
<dbReference type="PANTHER" id="PTHR11347">
    <property type="entry name" value="CYCLIC NUCLEOTIDE PHOSPHODIESTERASE"/>
    <property type="match status" value="1"/>
</dbReference>
<dbReference type="SUPFAM" id="SSF55781">
    <property type="entry name" value="GAF domain-like"/>
    <property type="match status" value="2"/>
</dbReference>